<dbReference type="Proteomes" id="UP000075462">
    <property type="component" value="Unassembled WGS sequence"/>
</dbReference>
<dbReference type="PANTHER" id="PTHR43884:SF12">
    <property type="entry name" value="ISOVALERYL-COA DEHYDROGENASE, MITOCHONDRIAL-RELATED"/>
    <property type="match status" value="1"/>
</dbReference>
<dbReference type="Pfam" id="PF02771">
    <property type="entry name" value="Acyl-CoA_dh_N"/>
    <property type="match status" value="1"/>
</dbReference>
<proteinExistence type="predicted"/>
<accession>A0A149VCD2</accession>
<dbReference type="AlphaFoldDB" id="A0A149VCD2"/>
<dbReference type="GO" id="GO:0003995">
    <property type="term" value="F:acyl-CoA dehydrogenase activity"/>
    <property type="evidence" value="ECO:0007669"/>
    <property type="project" value="TreeGrafter"/>
</dbReference>
<dbReference type="Gene3D" id="1.10.540.10">
    <property type="entry name" value="Acyl-CoA dehydrogenase/oxidase, N-terminal domain"/>
    <property type="match status" value="1"/>
</dbReference>
<gene>
    <name evidence="2" type="ORF">AD954_05245</name>
</gene>
<organism evidence="2 3">
    <name type="scientific">Acetobacter cerevisiae</name>
    <dbReference type="NCBI Taxonomy" id="178900"/>
    <lineage>
        <taxon>Bacteria</taxon>
        <taxon>Pseudomonadati</taxon>
        <taxon>Pseudomonadota</taxon>
        <taxon>Alphaproteobacteria</taxon>
        <taxon>Acetobacterales</taxon>
        <taxon>Acetobacteraceae</taxon>
        <taxon>Acetobacter</taxon>
    </lineage>
</organism>
<evidence type="ECO:0000313" key="2">
    <source>
        <dbReference type="EMBL" id="KXV77899.1"/>
    </source>
</evidence>
<dbReference type="InterPro" id="IPR036250">
    <property type="entry name" value="AcylCo_DH-like_C"/>
</dbReference>
<dbReference type="InterPro" id="IPR046373">
    <property type="entry name" value="Acyl-CoA_Oxase/DH_mid-dom_sf"/>
</dbReference>
<sequence>MLSNMAVSSRLTDDKTLLARVDDIARGPLAKIVVDIDQKGYYPLEIMRLLGESGALGAHLQTRGGDFGLALRAMATVSRECGATGFLVWCHMVCGLYLQAAPDVSLNKDLLTRHATGQTFGGTALSNPMKALAGIERMALTAVEADGGFLVSGNLPWVSHIAEGQYCGAMARKDGLPGQEVLFLLRFEDASALHRCPHFSGMDGTSTWGIRLDNHFVPASDVIAFPAQELVTTIKAPFILLQGGMAAGIVQGCIDSMRDAEPQLGHVNRFLEDHPDTMQQELDAFVQRALHLAQTPYRTDKDYLLDVLDLRLLGSELALRASQSALLHQGARGYLSAAAPQRRVREAQFVAIVTPAIKHLRLEIARLMTEELPA</sequence>
<dbReference type="InterPro" id="IPR009100">
    <property type="entry name" value="AcylCoA_DH/oxidase_NM_dom_sf"/>
</dbReference>
<name>A0A149VCD2_9PROT</name>
<dbReference type="EMBL" id="LIAA01000025">
    <property type="protein sequence ID" value="KXV77899.1"/>
    <property type="molecule type" value="Genomic_DNA"/>
</dbReference>
<dbReference type="Gene3D" id="2.40.110.10">
    <property type="entry name" value="Butyryl-CoA Dehydrogenase, subunit A, domain 2"/>
    <property type="match status" value="1"/>
</dbReference>
<evidence type="ECO:0000313" key="3">
    <source>
        <dbReference type="Proteomes" id="UP000075462"/>
    </source>
</evidence>
<comment type="caution">
    <text evidence="2">The sequence shown here is derived from an EMBL/GenBank/DDBJ whole genome shotgun (WGS) entry which is preliminary data.</text>
</comment>
<dbReference type="SUPFAM" id="SSF56645">
    <property type="entry name" value="Acyl-CoA dehydrogenase NM domain-like"/>
    <property type="match status" value="1"/>
</dbReference>
<dbReference type="PATRIC" id="fig|178900.7.peg.826"/>
<feature type="domain" description="Acyl-CoA dehydrogenase/oxidase N-terminal" evidence="1">
    <location>
        <begin position="14"/>
        <end position="117"/>
    </location>
</feature>
<dbReference type="GO" id="GO:0050660">
    <property type="term" value="F:flavin adenine dinucleotide binding"/>
    <property type="evidence" value="ECO:0007669"/>
    <property type="project" value="InterPro"/>
</dbReference>
<dbReference type="InterPro" id="IPR013786">
    <property type="entry name" value="AcylCoA_DH/ox_N"/>
</dbReference>
<protein>
    <submittedName>
        <fullName evidence="2">Acyl-CoA dehydrogenase</fullName>
    </submittedName>
</protein>
<dbReference type="InterPro" id="IPR037069">
    <property type="entry name" value="AcylCoA_DH/ox_N_sf"/>
</dbReference>
<reference evidence="2 3" key="1">
    <citation type="submission" date="2015-06" db="EMBL/GenBank/DDBJ databases">
        <title>Improved classification and identification of acetic acid bacteria using matrix-assisted laser desorption/ionization time-of-flight mass spectrometry; Gluconobacter nephelii and Gluconobacter uchimurae are later heterotypic synonyms of Gluconobacter japonicus and Gluconobacter oxydans, respectively.</title>
        <authorList>
            <person name="Li L."/>
            <person name="Cleenwerck I."/>
            <person name="De Vuyst L."/>
            <person name="Vandamme P."/>
        </authorList>
    </citation>
    <scope>NUCLEOTIDE SEQUENCE [LARGE SCALE GENOMIC DNA]</scope>
    <source>
        <strain evidence="2 3">LMG 1545</strain>
    </source>
</reference>
<dbReference type="RefSeq" id="WP_062272167.1">
    <property type="nucleotide sequence ID" value="NZ_LIAA01000025.1"/>
</dbReference>
<evidence type="ECO:0000259" key="1">
    <source>
        <dbReference type="Pfam" id="PF02771"/>
    </source>
</evidence>
<dbReference type="SUPFAM" id="SSF47203">
    <property type="entry name" value="Acyl-CoA dehydrogenase C-terminal domain-like"/>
    <property type="match status" value="1"/>
</dbReference>
<dbReference type="PANTHER" id="PTHR43884">
    <property type="entry name" value="ACYL-COA DEHYDROGENASE"/>
    <property type="match status" value="1"/>
</dbReference>